<dbReference type="Pfam" id="PF13476">
    <property type="entry name" value="AAA_23"/>
    <property type="match status" value="1"/>
</dbReference>
<dbReference type="AlphaFoldDB" id="A0A7G9YM82"/>
<evidence type="ECO:0000313" key="3">
    <source>
        <dbReference type="EMBL" id="QNO49153.1"/>
    </source>
</evidence>
<organism evidence="2">
    <name type="scientific">Candidatus Methanogaster sp. ANME-2c ERB4</name>
    <dbReference type="NCBI Taxonomy" id="2759911"/>
    <lineage>
        <taxon>Archaea</taxon>
        <taxon>Methanobacteriati</taxon>
        <taxon>Methanobacteriota</taxon>
        <taxon>Stenosarchaea group</taxon>
        <taxon>Methanomicrobia</taxon>
        <taxon>Methanosarcinales</taxon>
        <taxon>ANME-2 cluster</taxon>
        <taxon>Candidatus Methanogasteraceae</taxon>
        <taxon>Candidatus Methanogaster</taxon>
    </lineage>
</organism>
<feature type="domain" description="Rad50/SbcC-type AAA" evidence="1">
    <location>
        <begin position="7"/>
        <end position="237"/>
    </location>
</feature>
<dbReference type="GO" id="GO:0016887">
    <property type="term" value="F:ATP hydrolysis activity"/>
    <property type="evidence" value="ECO:0007669"/>
    <property type="project" value="InterPro"/>
</dbReference>
<dbReference type="InterPro" id="IPR027417">
    <property type="entry name" value="P-loop_NTPase"/>
</dbReference>
<dbReference type="GO" id="GO:0006302">
    <property type="term" value="P:double-strand break repair"/>
    <property type="evidence" value="ECO:0007669"/>
    <property type="project" value="InterPro"/>
</dbReference>
<dbReference type="EMBL" id="MT631371">
    <property type="protein sequence ID" value="QNO49116.1"/>
    <property type="molecule type" value="Genomic_DNA"/>
</dbReference>
<sequence>MTGPGLKEATILFVEGLNVIYGPSDTGKTFIVQCIDFIFGRKKAPKAIPEAKGYDSISLVISPWDSPGELKLTRSLKGGALTLSAEGRPPRKLSEKHNANSVDCVSRFLLDLTGLNDKRVRKNRDGATDSLSFRDLTKLVIVDEEVMIGQISPYLSGQNVSATKERSVFRLFLTGVDDSPITAIEATKISKARKEAKGEIIQQLLDESSKKLDEIGLQLDESAIRQANEDISTELETQLWELYINPIINHLRPISASSSHIFPQS</sequence>
<name>A0A7G9YM82_9EURY</name>
<gene>
    <name evidence="2" type="ORF">CPECMPGB_00036</name>
    <name evidence="3" type="ORF">DBBAIPCH_00036</name>
</gene>
<dbReference type="EMBL" id="MT631372">
    <property type="protein sequence ID" value="QNO49153.1"/>
    <property type="molecule type" value="Genomic_DNA"/>
</dbReference>
<evidence type="ECO:0000313" key="2">
    <source>
        <dbReference type="EMBL" id="QNO49116.1"/>
    </source>
</evidence>
<reference evidence="2" key="1">
    <citation type="submission" date="2020-06" db="EMBL/GenBank/DDBJ databases">
        <title>Unique genomic features of the anaerobic methanotrophic archaea.</title>
        <authorList>
            <person name="Chadwick G.L."/>
            <person name="Skennerton C.T."/>
            <person name="Laso-Perez R."/>
            <person name="Leu A.O."/>
            <person name="Speth D.R."/>
            <person name="Yu H."/>
            <person name="Morgan-Lang C."/>
            <person name="Hatzenpichler R."/>
            <person name="Goudeau D."/>
            <person name="Malmstrom R."/>
            <person name="Brazelton W.J."/>
            <person name="Woyke T."/>
            <person name="Hallam S.J."/>
            <person name="Tyson G.W."/>
            <person name="Wegener G."/>
            <person name="Boetius A."/>
            <person name="Orphan V."/>
        </authorList>
    </citation>
    <scope>NUCLEOTIDE SEQUENCE</scope>
</reference>
<proteinExistence type="predicted"/>
<protein>
    <recommendedName>
        <fullName evidence="1">Rad50/SbcC-type AAA domain-containing protein</fullName>
    </recommendedName>
</protein>
<dbReference type="Gene3D" id="3.40.50.300">
    <property type="entry name" value="P-loop containing nucleotide triphosphate hydrolases"/>
    <property type="match status" value="1"/>
</dbReference>
<evidence type="ECO:0000259" key="1">
    <source>
        <dbReference type="Pfam" id="PF13476"/>
    </source>
</evidence>
<dbReference type="InterPro" id="IPR038729">
    <property type="entry name" value="Rad50/SbcC_AAA"/>
</dbReference>
<accession>A0A7G9YM82</accession>